<dbReference type="OrthoDB" id="5966500at2759"/>
<dbReference type="GO" id="GO:0004674">
    <property type="term" value="F:protein serine/threonine kinase activity"/>
    <property type="evidence" value="ECO:0007669"/>
    <property type="project" value="TreeGrafter"/>
</dbReference>
<accession>A0A9P6CHS2</accession>
<evidence type="ECO:0000313" key="2">
    <source>
        <dbReference type="EMBL" id="KAF9466746.1"/>
    </source>
</evidence>
<sequence>MTTGHSINPIGSILNLVSCKIPFLLKMLPVSLRPIGDFLDIERARDKYEISSYISKLSNHSIAHGSRGDVFAAHLWDNNRRAYQNVVVKVFRGTYTETLKVQKRLLREIAVWAYLNHPNIATFYGITFKFGPMPGIVSPLIKNDLMDYTENRLNDRLRLIHEIASGLKYLHAKYVIHGDLKPANVRVSACGVAQILDFGMGRIDNTRGFTTSFDPNPRYMAPETFPCEDDSSIRLTFRSDVFSFAMLMLQVLHGRDLRLDQQGTKLWDYSQPFNHIALDWSLWDRVRKGERPFQNRYRGITQNQWRLMEGCWHRMPHERPSAQEIELCIGLELQGYHGQNR</sequence>
<dbReference type="Proteomes" id="UP000807353">
    <property type="component" value="Unassembled WGS sequence"/>
</dbReference>
<gene>
    <name evidence="2" type="ORF">BDZ94DRAFT_1250669</name>
</gene>
<dbReference type="InterPro" id="IPR011009">
    <property type="entry name" value="Kinase-like_dom_sf"/>
</dbReference>
<dbReference type="EMBL" id="MU150240">
    <property type="protein sequence ID" value="KAF9466746.1"/>
    <property type="molecule type" value="Genomic_DNA"/>
</dbReference>
<protein>
    <submittedName>
        <fullName evidence="2">Kinase-like domain-containing protein</fullName>
    </submittedName>
</protein>
<reference evidence="2" key="1">
    <citation type="submission" date="2020-11" db="EMBL/GenBank/DDBJ databases">
        <authorList>
            <consortium name="DOE Joint Genome Institute"/>
            <person name="Ahrendt S."/>
            <person name="Riley R."/>
            <person name="Andreopoulos W."/>
            <person name="Labutti K."/>
            <person name="Pangilinan J."/>
            <person name="Ruiz-Duenas F.J."/>
            <person name="Barrasa J.M."/>
            <person name="Sanchez-Garcia M."/>
            <person name="Camarero S."/>
            <person name="Miyauchi S."/>
            <person name="Serrano A."/>
            <person name="Linde D."/>
            <person name="Babiker R."/>
            <person name="Drula E."/>
            <person name="Ayuso-Fernandez I."/>
            <person name="Pacheco R."/>
            <person name="Padilla G."/>
            <person name="Ferreira P."/>
            <person name="Barriuso J."/>
            <person name="Kellner H."/>
            <person name="Castanera R."/>
            <person name="Alfaro M."/>
            <person name="Ramirez L."/>
            <person name="Pisabarro A.G."/>
            <person name="Kuo A."/>
            <person name="Tritt A."/>
            <person name="Lipzen A."/>
            <person name="He G."/>
            <person name="Yan M."/>
            <person name="Ng V."/>
            <person name="Cullen D."/>
            <person name="Martin F."/>
            <person name="Rosso M.-N."/>
            <person name="Henrissat B."/>
            <person name="Hibbett D."/>
            <person name="Martinez A.T."/>
            <person name="Grigoriev I.V."/>
        </authorList>
    </citation>
    <scope>NUCLEOTIDE SEQUENCE</scope>
    <source>
        <strain evidence="2">CBS 247.69</strain>
    </source>
</reference>
<keyword evidence="2" id="KW-0808">Transferase</keyword>
<evidence type="ECO:0000313" key="3">
    <source>
        <dbReference type="Proteomes" id="UP000807353"/>
    </source>
</evidence>
<dbReference type="GO" id="GO:0005524">
    <property type="term" value="F:ATP binding"/>
    <property type="evidence" value="ECO:0007669"/>
    <property type="project" value="InterPro"/>
</dbReference>
<dbReference type="InterPro" id="IPR001245">
    <property type="entry name" value="Ser-Thr/Tyr_kinase_cat_dom"/>
</dbReference>
<dbReference type="PANTHER" id="PTHR44329">
    <property type="entry name" value="SERINE/THREONINE-PROTEIN KINASE TNNI3K-RELATED"/>
    <property type="match status" value="1"/>
</dbReference>
<proteinExistence type="predicted"/>
<keyword evidence="2" id="KW-0418">Kinase</keyword>
<feature type="domain" description="Protein kinase" evidence="1">
    <location>
        <begin position="56"/>
        <end position="337"/>
    </location>
</feature>
<name>A0A9P6CHS2_9AGAR</name>
<dbReference type="SUPFAM" id="SSF56112">
    <property type="entry name" value="Protein kinase-like (PK-like)"/>
    <property type="match status" value="1"/>
</dbReference>
<keyword evidence="3" id="KW-1185">Reference proteome</keyword>
<dbReference type="Pfam" id="PF07714">
    <property type="entry name" value="PK_Tyr_Ser-Thr"/>
    <property type="match status" value="1"/>
</dbReference>
<dbReference type="InterPro" id="IPR000719">
    <property type="entry name" value="Prot_kinase_dom"/>
</dbReference>
<dbReference type="Gene3D" id="1.10.510.10">
    <property type="entry name" value="Transferase(Phosphotransferase) domain 1"/>
    <property type="match status" value="1"/>
</dbReference>
<evidence type="ECO:0000259" key="1">
    <source>
        <dbReference type="PROSITE" id="PS50011"/>
    </source>
</evidence>
<dbReference type="SMART" id="SM00220">
    <property type="entry name" value="S_TKc"/>
    <property type="match status" value="1"/>
</dbReference>
<dbReference type="PROSITE" id="PS50011">
    <property type="entry name" value="PROTEIN_KINASE_DOM"/>
    <property type="match status" value="1"/>
</dbReference>
<organism evidence="2 3">
    <name type="scientific">Collybia nuda</name>
    <dbReference type="NCBI Taxonomy" id="64659"/>
    <lineage>
        <taxon>Eukaryota</taxon>
        <taxon>Fungi</taxon>
        <taxon>Dikarya</taxon>
        <taxon>Basidiomycota</taxon>
        <taxon>Agaricomycotina</taxon>
        <taxon>Agaricomycetes</taxon>
        <taxon>Agaricomycetidae</taxon>
        <taxon>Agaricales</taxon>
        <taxon>Tricholomatineae</taxon>
        <taxon>Clitocybaceae</taxon>
        <taxon>Collybia</taxon>
    </lineage>
</organism>
<dbReference type="PANTHER" id="PTHR44329:SF214">
    <property type="entry name" value="PROTEIN KINASE DOMAIN-CONTAINING PROTEIN"/>
    <property type="match status" value="1"/>
</dbReference>
<dbReference type="InterPro" id="IPR051681">
    <property type="entry name" value="Ser/Thr_Kinases-Pseudokinases"/>
</dbReference>
<dbReference type="AlphaFoldDB" id="A0A9P6CHS2"/>
<comment type="caution">
    <text evidence="2">The sequence shown here is derived from an EMBL/GenBank/DDBJ whole genome shotgun (WGS) entry which is preliminary data.</text>
</comment>